<dbReference type="PANTHER" id="PTHR40465">
    <property type="entry name" value="CHROMOSOME 1, WHOLE GENOME SHOTGUN SEQUENCE"/>
    <property type="match status" value="1"/>
</dbReference>
<keyword evidence="4" id="KW-1185">Reference proteome</keyword>
<accession>A0AAD7EC51</accession>
<evidence type="ECO:0000313" key="4">
    <source>
        <dbReference type="Proteomes" id="UP001218218"/>
    </source>
</evidence>
<feature type="transmembrane region" description="Helical" evidence="1">
    <location>
        <begin position="236"/>
        <end position="255"/>
    </location>
</feature>
<dbReference type="AlphaFoldDB" id="A0AAD7EC51"/>
<name>A0AAD7EC51_9AGAR</name>
<proteinExistence type="predicted"/>
<feature type="transmembrane region" description="Helical" evidence="1">
    <location>
        <begin position="95"/>
        <end position="115"/>
    </location>
</feature>
<feature type="transmembrane region" description="Helical" evidence="1">
    <location>
        <begin position="20"/>
        <end position="42"/>
    </location>
</feature>
<keyword evidence="1" id="KW-1133">Transmembrane helix</keyword>
<reference evidence="3" key="1">
    <citation type="submission" date="2023-03" db="EMBL/GenBank/DDBJ databases">
        <title>Massive genome expansion in bonnet fungi (Mycena s.s.) driven by repeated elements and novel gene families across ecological guilds.</title>
        <authorList>
            <consortium name="Lawrence Berkeley National Laboratory"/>
            <person name="Harder C.B."/>
            <person name="Miyauchi S."/>
            <person name="Viragh M."/>
            <person name="Kuo A."/>
            <person name="Thoen E."/>
            <person name="Andreopoulos B."/>
            <person name="Lu D."/>
            <person name="Skrede I."/>
            <person name="Drula E."/>
            <person name="Henrissat B."/>
            <person name="Morin E."/>
            <person name="Kohler A."/>
            <person name="Barry K."/>
            <person name="LaButti K."/>
            <person name="Morin E."/>
            <person name="Salamov A."/>
            <person name="Lipzen A."/>
            <person name="Mereny Z."/>
            <person name="Hegedus B."/>
            <person name="Baldrian P."/>
            <person name="Stursova M."/>
            <person name="Weitz H."/>
            <person name="Taylor A."/>
            <person name="Grigoriev I.V."/>
            <person name="Nagy L.G."/>
            <person name="Martin F."/>
            <person name="Kauserud H."/>
        </authorList>
    </citation>
    <scope>NUCLEOTIDE SEQUENCE</scope>
    <source>
        <strain evidence="3">CBHHK002</strain>
    </source>
</reference>
<comment type="caution">
    <text evidence="3">The sequence shown here is derived from an EMBL/GenBank/DDBJ whole genome shotgun (WGS) entry which is preliminary data.</text>
</comment>
<dbReference type="Proteomes" id="UP001218218">
    <property type="component" value="Unassembled WGS sequence"/>
</dbReference>
<dbReference type="InterPro" id="IPR045339">
    <property type="entry name" value="DUF6534"/>
</dbReference>
<keyword evidence="1" id="KW-0472">Membrane</keyword>
<dbReference type="EMBL" id="JARIHO010000081">
    <property type="protein sequence ID" value="KAJ7309470.1"/>
    <property type="molecule type" value="Genomic_DNA"/>
</dbReference>
<feature type="transmembrane region" description="Helical" evidence="1">
    <location>
        <begin position="209"/>
        <end position="230"/>
    </location>
</feature>
<feature type="transmembrane region" description="Helical" evidence="1">
    <location>
        <begin position="54"/>
        <end position="75"/>
    </location>
</feature>
<evidence type="ECO:0000259" key="2">
    <source>
        <dbReference type="Pfam" id="PF20152"/>
    </source>
</evidence>
<sequence>MSLGSTLPPGFHIAELSGPLLLADLLVWGLFGTLSVQVYLYYQAFPKDRLSTKCLVYSVYALELVETIIITRDAFATFAYGFSDISALNKINFNWLTIPVMSGLVAFIGQSFYAYRVYVLSSKSYSIPVSIVVVSLISSIGGFITGGFAFQAGDLTRLNQKTHVAVGVWCGASALSDIIIAVCMTYYLSKSDTGFRQTRVLVSKVVRLTIERGSLTALAAVINLTLFFAFPDRTYYTVPAALMPKLYANSILIILNARFQIIGGRTTYASAIDVMSTPTYLRNTETYGGTRNHGSQPSHWVTIDREVMSDRVVDEQVEMKSISV</sequence>
<evidence type="ECO:0000313" key="3">
    <source>
        <dbReference type="EMBL" id="KAJ7309470.1"/>
    </source>
</evidence>
<organism evidence="3 4">
    <name type="scientific">Mycena albidolilacea</name>
    <dbReference type="NCBI Taxonomy" id="1033008"/>
    <lineage>
        <taxon>Eukaryota</taxon>
        <taxon>Fungi</taxon>
        <taxon>Dikarya</taxon>
        <taxon>Basidiomycota</taxon>
        <taxon>Agaricomycotina</taxon>
        <taxon>Agaricomycetes</taxon>
        <taxon>Agaricomycetidae</taxon>
        <taxon>Agaricales</taxon>
        <taxon>Marasmiineae</taxon>
        <taxon>Mycenaceae</taxon>
        <taxon>Mycena</taxon>
    </lineage>
</organism>
<feature type="domain" description="DUF6534" evidence="2">
    <location>
        <begin position="173"/>
        <end position="258"/>
    </location>
</feature>
<feature type="transmembrane region" description="Helical" evidence="1">
    <location>
        <begin position="164"/>
        <end position="188"/>
    </location>
</feature>
<dbReference type="Pfam" id="PF20152">
    <property type="entry name" value="DUF6534"/>
    <property type="match status" value="1"/>
</dbReference>
<dbReference type="PANTHER" id="PTHR40465:SF1">
    <property type="entry name" value="DUF6534 DOMAIN-CONTAINING PROTEIN"/>
    <property type="match status" value="1"/>
</dbReference>
<gene>
    <name evidence="3" type="ORF">DFH08DRAFT_757351</name>
</gene>
<protein>
    <recommendedName>
        <fullName evidence="2">DUF6534 domain-containing protein</fullName>
    </recommendedName>
</protein>
<keyword evidence="1" id="KW-0812">Transmembrane</keyword>
<evidence type="ECO:0000256" key="1">
    <source>
        <dbReference type="SAM" id="Phobius"/>
    </source>
</evidence>
<feature type="transmembrane region" description="Helical" evidence="1">
    <location>
        <begin position="127"/>
        <end position="152"/>
    </location>
</feature>